<proteinExistence type="predicted"/>
<accession>A0A9W4T7R2</accession>
<evidence type="ECO:0000256" key="1">
    <source>
        <dbReference type="SAM" id="MobiDB-lite"/>
    </source>
</evidence>
<feature type="region of interest" description="Disordered" evidence="1">
    <location>
        <begin position="1"/>
        <end position="30"/>
    </location>
</feature>
<name>A0A9W4T7R2_9GLOM</name>
<protein>
    <submittedName>
        <fullName evidence="2">7520_t:CDS:1</fullName>
    </submittedName>
</protein>
<organism evidence="2 3">
    <name type="scientific">Funneliformis geosporum</name>
    <dbReference type="NCBI Taxonomy" id="1117311"/>
    <lineage>
        <taxon>Eukaryota</taxon>
        <taxon>Fungi</taxon>
        <taxon>Fungi incertae sedis</taxon>
        <taxon>Mucoromycota</taxon>
        <taxon>Glomeromycotina</taxon>
        <taxon>Glomeromycetes</taxon>
        <taxon>Glomerales</taxon>
        <taxon>Glomeraceae</taxon>
        <taxon>Funneliformis</taxon>
    </lineage>
</organism>
<evidence type="ECO:0000313" key="2">
    <source>
        <dbReference type="EMBL" id="CAI2196083.1"/>
    </source>
</evidence>
<feature type="non-terminal residue" evidence="2">
    <location>
        <position position="1"/>
    </location>
</feature>
<reference evidence="2" key="1">
    <citation type="submission" date="2022-08" db="EMBL/GenBank/DDBJ databases">
        <authorList>
            <person name="Kallberg Y."/>
            <person name="Tangrot J."/>
            <person name="Rosling A."/>
        </authorList>
    </citation>
    <scope>NUCLEOTIDE SEQUENCE</scope>
    <source>
        <strain evidence="2">Wild A</strain>
    </source>
</reference>
<dbReference type="OrthoDB" id="2418329at2759"/>
<evidence type="ECO:0000313" key="3">
    <source>
        <dbReference type="Proteomes" id="UP001153678"/>
    </source>
</evidence>
<dbReference type="EMBL" id="CAMKVN010013616">
    <property type="protein sequence ID" value="CAI2196083.1"/>
    <property type="molecule type" value="Genomic_DNA"/>
</dbReference>
<dbReference type="Proteomes" id="UP001153678">
    <property type="component" value="Unassembled WGS sequence"/>
</dbReference>
<feature type="non-terminal residue" evidence="2">
    <location>
        <position position="68"/>
    </location>
</feature>
<sequence>SINKETNMIEIWKKDPKKGAKPSSATTPLPGLSVARQWYLFAEVQKHIQVREKQDCLCPEPVIPRPPK</sequence>
<dbReference type="AlphaFoldDB" id="A0A9W4T7R2"/>
<comment type="caution">
    <text evidence="2">The sequence shown here is derived from an EMBL/GenBank/DDBJ whole genome shotgun (WGS) entry which is preliminary data.</text>
</comment>
<gene>
    <name evidence="2" type="ORF">FWILDA_LOCUS17400</name>
</gene>
<keyword evidence="3" id="KW-1185">Reference proteome</keyword>